<feature type="compositionally biased region" description="Basic and acidic residues" evidence="1">
    <location>
        <begin position="32"/>
        <end position="46"/>
    </location>
</feature>
<dbReference type="EMBL" id="BARV01004764">
    <property type="protein sequence ID" value="GAI06955.1"/>
    <property type="molecule type" value="Genomic_DNA"/>
</dbReference>
<comment type="caution">
    <text evidence="2">The sequence shown here is derived from an EMBL/GenBank/DDBJ whole genome shotgun (WGS) entry which is preliminary data.</text>
</comment>
<reference evidence="2" key="1">
    <citation type="journal article" date="2014" name="Front. Microbiol.">
        <title>High frequency of phylogenetically diverse reductive dehalogenase-homologous genes in deep subseafloor sedimentary metagenomes.</title>
        <authorList>
            <person name="Kawai M."/>
            <person name="Futagami T."/>
            <person name="Toyoda A."/>
            <person name="Takaki Y."/>
            <person name="Nishi S."/>
            <person name="Hori S."/>
            <person name="Arai W."/>
            <person name="Tsubouchi T."/>
            <person name="Morono Y."/>
            <person name="Uchiyama I."/>
            <person name="Ito T."/>
            <person name="Fujiyama A."/>
            <person name="Inagaki F."/>
            <person name="Takami H."/>
        </authorList>
    </citation>
    <scope>NUCLEOTIDE SEQUENCE</scope>
    <source>
        <strain evidence="2">Expedition CK06-06</strain>
    </source>
</reference>
<evidence type="ECO:0000313" key="2">
    <source>
        <dbReference type="EMBL" id="GAI06955.1"/>
    </source>
</evidence>
<name>X1LX31_9ZZZZ</name>
<gene>
    <name evidence="2" type="ORF">S06H3_10331</name>
</gene>
<proteinExistence type="predicted"/>
<accession>X1LX31</accession>
<organism evidence="2">
    <name type="scientific">marine sediment metagenome</name>
    <dbReference type="NCBI Taxonomy" id="412755"/>
    <lineage>
        <taxon>unclassified sequences</taxon>
        <taxon>metagenomes</taxon>
        <taxon>ecological metagenomes</taxon>
    </lineage>
</organism>
<protein>
    <submittedName>
        <fullName evidence="2">Uncharacterized protein</fullName>
    </submittedName>
</protein>
<sequence length="46" mass="4816">MKGFFETSGAITQARDLGNDPELVGGGLPKLAEGEAKDKSKQPLLT</sequence>
<dbReference type="AlphaFoldDB" id="X1LX31"/>
<evidence type="ECO:0000256" key="1">
    <source>
        <dbReference type="SAM" id="MobiDB-lite"/>
    </source>
</evidence>
<feature type="region of interest" description="Disordered" evidence="1">
    <location>
        <begin position="1"/>
        <end position="46"/>
    </location>
</feature>